<feature type="non-terminal residue" evidence="1">
    <location>
        <position position="1"/>
    </location>
</feature>
<protein>
    <submittedName>
        <fullName evidence="3">ZP domain-containing protein</fullName>
    </submittedName>
</protein>
<dbReference type="PANTHER" id="PTHR46560">
    <property type="entry name" value="CYPHER, ISOFORM B"/>
    <property type="match status" value="1"/>
</dbReference>
<gene>
    <name evidence="1" type="ORF">HPBE_LOCUS10145</name>
</gene>
<evidence type="ECO:0000313" key="2">
    <source>
        <dbReference type="Proteomes" id="UP000050761"/>
    </source>
</evidence>
<proteinExistence type="predicted"/>
<dbReference type="OrthoDB" id="8171348at2759"/>
<sequence length="253" mass="27909">SAPQVFSVHWSCAASSVTVFVRSSSPFAGLISTKNATASECRSFGDGSNVAVLTVALSSGHCGVRYTVCSHTSSSYSSCVLNYFVHFRPFRPVSGEFQLSILESGAVVKEVTWLNSYTLSIERTTSAATSSFRVGSCIAWSNDTVALTDSHGCTLLPTLLTDFKKVGDSSQANITSMFRLPSATVITFSCQVISCQRTCQVQIFKERTFKLLYYYCSIKQRNNDQNTKITTLTRNNKYGKHLLFRFYLRTNAC</sequence>
<reference evidence="3" key="2">
    <citation type="submission" date="2019-09" db="UniProtKB">
        <authorList>
            <consortium name="WormBaseParasite"/>
        </authorList>
    </citation>
    <scope>IDENTIFICATION</scope>
</reference>
<reference evidence="1 2" key="1">
    <citation type="submission" date="2018-11" db="EMBL/GenBank/DDBJ databases">
        <authorList>
            <consortium name="Pathogen Informatics"/>
        </authorList>
    </citation>
    <scope>NUCLEOTIDE SEQUENCE [LARGE SCALE GENOMIC DNA]</scope>
</reference>
<keyword evidence="2" id="KW-1185">Reference proteome</keyword>
<dbReference type="AlphaFoldDB" id="A0A3P7Y9E6"/>
<dbReference type="Proteomes" id="UP000050761">
    <property type="component" value="Unassembled WGS sequence"/>
</dbReference>
<dbReference type="WBParaSite" id="HPBE_0001014401-mRNA-1">
    <property type="protein sequence ID" value="HPBE_0001014401-mRNA-1"/>
    <property type="gene ID" value="HPBE_0001014401"/>
</dbReference>
<name>A0A3P7Y9E6_HELPZ</name>
<organism evidence="1">
    <name type="scientific">Heligmosomoides polygyrus</name>
    <name type="common">Parasitic roundworm</name>
    <dbReference type="NCBI Taxonomy" id="6339"/>
    <lineage>
        <taxon>Eukaryota</taxon>
        <taxon>Metazoa</taxon>
        <taxon>Ecdysozoa</taxon>
        <taxon>Nematoda</taxon>
        <taxon>Chromadorea</taxon>
        <taxon>Rhabditida</taxon>
        <taxon>Rhabditina</taxon>
        <taxon>Rhabditomorpha</taxon>
        <taxon>Strongyloidea</taxon>
        <taxon>Heligmosomidae</taxon>
        <taxon>Heligmosomoides</taxon>
    </lineage>
</organism>
<accession>A0A3P7Y9E6</accession>
<dbReference type="EMBL" id="UZAH01026664">
    <property type="protein sequence ID" value="VDO83871.1"/>
    <property type="molecule type" value="Genomic_DNA"/>
</dbReference>
<dbReference type="PANTHER" id="PTHR46560:SF12">
    <property type="entry name" value="ZP DOMAIN-CONTAINING PROTEIN"/>
    <property type="match status" value="1"/>
</dbReference>
<evidence type="ECO:0000313" key="3">
    <source>
        <dbReference type="WBParaSite" id="HPBE_0001014401-mRNA-1"/>
    </source>
</evidence>
<evidence type="ECO:0000313" key="1">
    <source>
        <dbReference type="EMBL" id="VDO83871.1"/>
    </source>
</evidence>